<comment type="similarity">
    <text evidence="1">Belongs to the CpcE/RpcE/PecE family.</text>
</comment>
<dbReference type="RefSeq" id="WP_127053504.1">
    <property type="nucleotide sequence ID" value="NZ_RSCM01000004.1"/>
</dbReference>
<dbReference type="AlphaFoldDB" id="A0A3S1ACB2"/>
<dbReference type="InterPro" id="IPR004155">
    <property type="entry name" value="PBS_lyase_HEAT"/>
</dbReference>
<protein>
    <recommendedName>
        <fullName evidence="5">NACHT domain-containing protein</fullName>
    </recommendedName>
</protein>
<dbReference type="InterPro" id="IPR011989">
    <property type="entry name" value="ARM-like"/>
</dbReference>
<keyword evidence="3" id="KW-0605">Phycobilisome</keyword>
<dbReference type="Gene3D" id="3.40.50.300">
    <property type="entry name" value="P-loop containing nucleotide triphosphate hydrolases"/>
    <property type="match status" value="1"/>
</dbReference>
<accession>A0A3S1ACB2</accession>
<organism evidence="6 7">
    <name type="scientific">Trichormus variabilis SAG 1403-4b</name>
    <dbReference type="NCBI Taxonomy" id="447716"/>
    <lineage>
        <taxon>Bacteria</taxon>
        <taxon>Bacillati</taxon>
        <taxon>Cyanobacteriota</taxon>
        <taxon>Cyanophyceae</taxon>
        <taxon>Nostocales</taxon>
        <taxon>Nostocaceae</taxon>
        <taxon>Trichormus</taxon>
    </lineage>
</organism>
<evidence type="ECO:0000256" key="2">
    <source>
        <dbReference type="ARBA" id="ARBA00022549"/>
    </source>
</evidence>
<dbReference type="InterPro" id="IPR016024">
    <property type="entry name" value="ARM-type_fold"/>
</dbReference>
<name>A0A3S1ACB2_ANAVA</name>
<evidence type="ECO:0000256" key="1">
    <source>
        <dbReference type="ARBA" id="ARBA00009299"/>
    </source>
</evidence>
<evidence type="ECO:0000256" key="3">
    <source>
        <dbReference type="ARBA" id="ARBA00022738"/>
    </source>
</evidence>
<proteinExistence type="inferred from homology"/>
<evidence type="ECO:0000259" key="5">
    <source>
        <dbReference type="Pfam" id="PF05729"/>
    </source>
</evidence>
<dbReference type="EMBL" id="RSCM01000004">
    <property type="protein sequence ID" value="RUS97792.1"/>
    <property type="molecule type" value="Genomic_DNA"/>
</dbReference>
<evidence type="ECO:0000313" key="7">
    <source>
        <dbReference type="Proteomes" id="UP000276103"/>
    </source>
</evidence>
<dbReference type="InterPro" id="IPR007111">
    <property type="entry name" value="NACHT_NTPase"/>
</dbReference>
<dbReference type="PANTHER" id="PTHR12697">
    <property type="entry name" value="PBS LYASE HEAT-LIKE PROTEIN"/>
    <property type="match status" value="1"/>
</dbReference>
<dbReference type="PANTHER" id="PTHR12697:SF5">
    <property type="entry name" value="DEOXYHYPUSINE HYDROXYLASE"/>
    <property type="match status" value="1"/>
</dbReference>
<dbReference type="Pfam" id="PF13646">
    <property type="entry name" value="HEAT_2"/>
    <property type="match status" value="2"/>
</dbReference>
<dbReference type="Pfam" id="PF03130">
    <property type="entry name" value="HEAT_PBS"/>
    <property type="match status" value="1"/>
</dbReference>
<sequence length="1019" mass="115414">MNPSAATTPEDQFLKAMATQYGFTGDTRAVFLSRFNPDNQSKTNQILISDIDWNKELVNKTQKIQDELNNICEVFKQDDCPNEKPKRGRQPKGESPWEQAYKWLWETKLPEWQKTQNQVIPSEEIQKEAVCNFLSQIISEFQHIKLFHTTQPIILKDQYIPIQVTLERKYTHTIETTWSYAESEAEIKRAYSLNRLEELKPTQVDWPEAKKQHQRLMVLADPGMGKTTLLKTEAYLTAQAALKSLEDNSQTLEDLVIPIFLRLSEIADATKDVTAKVSDAILKLLESKYEKYFPDIKDFLADKLKTGKCLLLLDALDEVPKEARNNLSEKLNTFIRNYDCSIICTSRIVGYGGKFLDNAKDVEIVPFNEPQINQYIETWFKIAAEHINDNSVSAAALIRELQNKPQIHGLVQNPLLLSLICSLYQEKGINLPARRCEVYEQAVKCMLDKWSRNRQPQNEGRIKAKIRFLEQLAYNFSCTSKEIFSSDELYDQIEEYLQGNKVATVFRNANTEDLITELSEQDGILQKPHEGGEQYLFLHRTFQEYFTACYLQRSPDGIELSKAHFWDYEWHETLSLMAGLMQNFVDLLQAIKNEKDDIFNTLLLLAGRCTAEVKESNHELVKKIIDDIYAFWLSYPNAEFITAVVVAVGKTQSQMFEKLKTMLNDKDKTTLKQRVISILREIGNSKIIPCLIQILISDENMFVRLMAAGALGDIGNTEVIPELIEASNNDKCELVRKIAESALNKLTFSSFNSNYIGKITTNHSDDLEDLINIKMSDIQTLINLLLCSEDEKIRRSAAYNLGRIGNPVALNSLVLALKDGDKNVIGAVVTALEKIGNEEAINVLIQSLEHPDSNVRGNVINALGNIANTGNLEAVNAVIKSLEHPDSNVQEMAAFILGEISIYQSVDSLIKVLQNINHDSSVRETAAEALGKIGAIKSVPILIITLIQKDLSVRIKAAEALIKIGTLDILVTLIQNPKIDIYVPEIFLLARKLAVRFSKEKVPFIPVYPELLGQSFDVV</sequence>
<dbReference type="SUPFAM" id="SSF52540">
    <property type="entry name" value="P-loop containing nucleoside triphosphate hydrolases"/>
    <property type="match status" value="1"/>
</dbReference>
<dbReference type="Proteomes" id="UP000276103">
    <property type="component" value="Unassembled WGS sequence"/>
</dbReference>
<comment type="caution">
    <text evidence="6">The sequence shown here is derived from an EMBL/GenBank/DDBJ whole genome shotgun (WGS) entry which is preliminary data.</text>
</comment>
<dbReference type="GO" id="GO:0016491">
    <property type="term" value="F:oxidoreductase activity"/>
    <property type="evidence" value="ECO:0007669"/>
    <property type="project" value="TreeGrafter"/>
</dbReference>
<feature type="domain" description="NACHT" evidence="5">
    <location>
        <begin position="218"/>
        <end position="381"/>
    </location>
</feature>
<dbReference type="Gene3D" id="1.25.10.10">
    <property type="entry name" value="Leucine-rich Repeat Variant"/>
    <property type="match status" value="3"/>
</dbReference>
<dbReference type="InterPro" id="IPR027417">
    <property type="entry name" value="P-loop_NTPase"/>
</dbReference>
<dbReference type="OrthoDB" id="434212at2"/>
<keyword evidence="4" id="KW-0456">Lyase</keyword>
<reference evidence="6 7" key="1">
    <citation type="journal article" date="2019" name="Genome Biol. Evol.">
        <title>Day and night: Metabolic profiles and evolutionary relationships of six axenic non-marine cyanobacteria.</title>
        <authorList>
            <person name="Will S.E."/>
            <person name="Henke P."/>
            <person name="Boedeker C."/>
            <person name="Huang S."/>
            <person name="Brinkmann H."/>
            <person name="Rohde M."/>
            <person name="Jarek M."/>
            <person name="Friedl T."/>
            <person name="Seufert S."/>
            <person name="Schumacher M."/>
            <person name="Overmann J."/>
            <person name="Neumann-Schaal M."/>
            <person name="Petersen J."/>
        </authorList>
    </citation>
    <scope>NUCLEOTIDE SEQUENCE [LARGE SCALE GENOMIC DNA]</scope>
    <source>
        <strain evidence="6 7">SAG 1403-4b</strain>
    </source>
</reference>
<dbReference type="SMART" id="SM00567">
    <property type="entry name" value="EZ_HEAT"/>
    <property type="match status" value="8"/>
</dbReference>
<keyword evidence="7" id="KW-1185">Reference proteome</keyword>
<keyword evidence="2" id="KW-0042">Antenna complex</keyword>
<dbReference type="GO" id="GO:0016829">
    <property type="term" value="F:lyase activity"/>
    <property type="evidence" value="ECO:0007669"/>
    <property type="project" value="UniProtKB-KW"/>
</dbReference>
<dbReference type="GO" id="GO:0030089">
    <property type="term" value="C:phycobilisome"/>
    <property type="evidence" value="ECO:0007669"/>
    <property type="project" value="UniProtKB-KW"/>
</dbReference>
<gene>
    <name evidence="6" type="ORF">DSM107003_16670</name>
</gene>
<dbReference type="Pfam" id="PF05729">
    <property type="entry name" value="NACHT"/>
    <property type="match status" value="1"/>
</dbReference>
<evidence type="ECO:0000256" key="4">
    <source>
        <dbReference type="ARBA" id="ARBA00023239"/>
    </source>
</evidence>
<evidence type="ECO:0000313" key="6">
    <source>
        <dbReference type="EMBL" id="RUS97792.1"/>
    </source>
</evidence>
<dbReference type="SUPFAM" id="SSF48371">
    <property type="entry name" value="ARM repeat"/>
    <property type="match status" value="2"/>
</dbReference>